<dbReference type="RefSeq" id="WP_111514285.1">
    <property type="nucleotide sequence ID" value="NZ_QFYR01000001.1"/>
</dbReference>
<evidence type="ECO:0000313" key="1">
    <source>
        <dbReference type="EMBL" id="RAK57835.1"/>
    </source>
</evidence>
<protein>
    <submittedName>
        <fullName evidence="1">Uncharacterized protein</fullName>
    </submittedName>
</protein>
<evidence type="ECO:0000313" key="2">
    <source>
        <dbReference type="Proteomes" id="UP000249725"/>
    </source>
</evidence>
<gene>
    <name evidence="1" type="ORF">DJ018_07950</name>
</gene>
<sequence length="136" mass="14329">MITLAALAVPMIGVAVLVARSGWSTADARVDAWQIEGPACGPGSSPVVGDPRRPARSFELQGVRFTRLNGNVSCVSLPVGGRFSKATELVCQFSSPGMLEVSKDGARQAYAPGWGRPATIRVRDGEPSCVVAGWFR</sequence>
<comment type="caution">
    <text evidence="1">The sequence shown here is derived from an EMBL/GenBank/DDBJ whole genome shotgun (WGS) entry which is preliminary data.</text>
</comment>
<proteinExistence type="predicted"/>
<dbReference type="Proteomes" id="UP000249725">
    <property type="component" value="Unassembled WGS sequence"/>
</dbReference>
<keyword evidence="2" id="KW-1185">Reference proteome</keyword>
<name>A0A328AU92_9CAUL</name>
<dbReference type="AlphaFoldDB" id="A0A328AU92"/>
<accession>A0A328AU92</accession>
<dbReference type="OrthoDB" id="7211011at2"/>
<reference evidence="2" key="1">
    <citation type="submission" date="2018-05" db="EMBL/GenBank/DDBJ databases">
        <authorList>
            <person name="Li X."/>
        </authorList>
    </citation>
    <scope>NUCLEOTIDE SEQUENCE [LARGE SCALE GENOMIC DNA]</scope>
    <source>
        <strain evidence="2">YIM 73061</strain>
    </source>
</reference>
<organism evidence="1 2">
    <name type="scientific">Phenylobacterium deserti</name>
    <dbReference type="NCBI Taxonomy" id="1914756"/>
    <lineage>
        <taxon>Bacteria</taxon>
        <taxon>Pseudomonadati</taxon>
        <taxon>Pseudomonadota</taxon>
        <taxon>Alphaproteobacteria</taxon>
        <taxon>Caulobacterales</taxon>
        <taxon>Caulobacteraceae</taxon>
        <taxon>Phenylobacterium</taxon>
    </lineage>
</organism>
<dbReference type="EMBL" id="QFYR01000001">
    <property type="protein sequence ID" value="RAK57835.1"/>
    <property type="molecule type" value="Genomic_DNA"/>
</dbReference>